<name>A0A6L9MUA9_9ALTE</name>
<accession>A0A6L9MUA9</accession>
<dbReference type="PANTHER" id="PTHR10224">
    <property type="entry name" value="ES1 PROTEIN HOMOLOG, MITOCHONDRIAL"/>
    <property type="match status" value="1"/>
</dbReference>
<dbReference type="SUPFAM" id="SSF52317">
    <property type="entry name" value="Class I glutamine amidotransferase-like"/>
    <property type="match status" value="1"/>
</dbReference>
<dbReference type="InterPro" id="IPR029062">
    <property type="entry name" value="Class_I_gatase-like"/>
</dbReference>
<evidence type="ECO:0000313" key="3">
    <source>
        <dbReference type="Proteomes" id="UP000478837"/>
    </source>
</evidence>
<dbReference type="NCBIfam" id="NF008747">
    <property type="entry name" value="PRK11780.1"/>
    <property type="match status" value="1"/>
</dbReference>
<dbReference type="Proteomes" id="UP000478837">
    <property type="component" value="Unassembled WGS sequence"/>
</dbReference>
<evidence type="ECO:0000313" key="2">
    <source>
        <dbReference type="EMBL" id="NDW21421.1"/>
    </source>
</evidence>
<dbReference type="RefSeq" id="WP_163111377.1">
    <property type="nucleotide sequence ID" value="NZ_JAAAWP010000003.1"/>
</dbReference>
<sequence>MKQVAVILSGSGVYDGAELQEAVLSLLAIESEGASYQCFAPDVDQLHVINHLTGEVAEGETRNVLVESARITRGDIKPLSECDVSLFDTLILPGGFGVAKNLCTFAVDGAECSFNEDVLTVCQAFAKAKKPAAYACIAPALAAKVYGNGVKLTIGNDEATAQGLNALGATHIDCEVDDVVVDNEMKLVTTPAYMLAENVSQAYRSITKMVKTVLSMK</sequence>
<keyword evidence="3" id="KW-1185">Reference proteome</keyword>
<dbReference type="PANTHER" id="PTHR10224:SF12">
    <property type="entry name" value="GLYOXALASE ELBB"/>
    <property type="match status" value="1"/>
</dbReference>
<gene>
    <name evidence="2" type="primary">elbB</name>
    <name evidence="2" type="ORF">GTW09_07805</name>
</gene>
<dbReference type="EMBL" id="JAAAWP010000003">
    <property type="protein sequence ID" value="NDW21421.1"/>
    <property type="molecule type" value="Genomic_DNA"/>
</dbReference>
<evidence type="ECO:0000256" key="1">
    <source>
        <dbReference type="PIRNR" id="PIRNR006320"/>
    </source>
</evidence>
<protein>
    <recommendedName>
        <fullName evidence="1">Glyoxalase</fullName>
    </recommendedName>
</protein>
<dbReference type="AlphaFoldDB" id="A0A6L9MUA9"/>
<dbReference type="GO" id="GO:0016829">
    <property type="term" value="F:lyase activity"/>
    <property type="evidence" value="ECO:0007669"/>
    <property type="project" value="UniProtKB-UniRule"/>
</dbReference>
<comment type="similarity">
    <text evidence="1">Belongs to the peptidase C56 family.</text>
</comment>
<keyword evidence="1 2" id="KW-0456">Lyase</keyword>
<organism evidence="2 3">
    <name type="scientific">Alteromonas hispanica</name>
    <dbReference type="NCBI Taxonomy" id="315421"/>
    <lineage>
        <taxon>Bacteria</taxon>
        <taxon>Pseudomonadati</taxon>
        <taxon>Pseudomonadota</taxon>
        <taxon>Gammaproteobacteria</taxon>
        <taxon>Alteromonadales</taxon>
        <taxon>Alteromonadaceae</taxon>
        <taxon>Alteromonas/Salinimonas group</taxon>
        <taxon>Alteromonas</taxon>
    </lineage>
</organism>
<comment type="function">
    <text evidence="1">Displays glyoxalase activity, catalyzing the conversion of glyoxal to glycolate.</text>
</comment>
<dbReference type="Gene3D" id="3.40.50.880">
    <property type="match status" value="1"/>
</dbReference>
<comment type="caution">
    <text evidence="2">The sequence shown here is derived from an EMBL/GenBank/DDBJ whole genome shotgun (WGS) entry which is preliminary data.</text>
</comment>
<dbReference type="InterPro" id="IPR026041">
    <property type="entry name" value="ElbB"/>
</dbReference>
<reference evidence="2 3" key="1">
    <citation type="submission" date="2020-01" db="EMBL/GenBank/DDBJ databases">
        <title>Genomes of bacteria type strains.</title>
        <authorList>
            <person name="Chen J."/>
            <person name="Zhu S."/>
            <person name="Yang J."/>
        </authorList>
    </citation>
    <scope>NUCLEOTIDE SEQUENCE [LARGE SCALE GENOMIC DNA]</scope>
    <source>
        <strain evidence="2 3">LMG 22958</strain>
    </source>
</reference>
<dbReference type="PIRSF" id="PIRSF006320">
    <property type="entry name" value="Elb2"/>
    <property type="match status" value="1"/>
</dbReference>
<proteinExistence type="inferred from homology"/>
<comment type="catalytic activity">
    <reaction evidence="1">
        <text>glyoxal + H2O = glycolate + H(+)</text>
        <dbReference type="Rhea" id="RHEA:51672"/>
        <dbReference type="ChEBI" id="CHEBI:15377"/>
        <dbReference type="ChEBI" id="CHEBI:15378"/>
        <dbReference type="ChEBI" id="CHEBI:29805"/>
        <dbReference type="ChEBI" id="CHEBI:34779"/>
    </reaction>
</comment>